<organism evidence="1 2">
    <name type="scientific">Sanguibacter antarcticus</name>
    <dbReference type="NCBI Taxonomy" id="372484"/>
    <lineage>
        <taxon>Bacteria</taxon>
        <taxon>Bacillati</taxon>
        <taxon>Actinomycetota</taxon>
        <taxon>Actinomycetes</taxon>
        <taxon>Micrococcales</taxon>
        <taxon>Sanguibacteraceae</taxon>
        <taxon>Sanguibacter</taxon>
    </lineage>
</organism>
<dbReference type="GO" id="GO:0016740">
    <property type="term" value="F:transferase activity"/>
    <property type="evidence" value="ECO:0007669"/>
    <property type="project" value="UniProtKB-KW"/>
</dbReference>
<dbReference type="SUPFAM" id="SSF53448">
    <property type="entry name" value="Nucleotide-diphospho-sugar transferases"/>
    <property type="match status" value="1"/>
</dbReference>
<keyword evidence="2" id="KW-1185">Reference proteome</keyword>
<evidence type="ECO:0000313" key="2">
    <source>
        <dbReference type="Proteomes" id="UP000225548"/>
    </source>
</evidence>
<dbReference type="Gene3D" id="3.90.550.10">
    <property type="entry name" value="Spore Coat Polysaccharide Biosynthesis Protein SpsA, Chain A"/>
    <property type="match status" value="1"/>
</dbReference>
<dbReference type="CDD" id="cd04186">
    <property type="entry name" value="GT_2_like_c"/>
    <property type="match status" value="1"/>
</dbReference>
<name>A0A2A9E2V9_9MICO</name>
<dbReference type="Pfam" id="PF13641">
    <property type="entry name" value="Glyco_tranf_2_3"/>
    <property type="match status" value="1"/>
</dbReference>
<evidence type="ECO:0000313" key="1">
    <source>
        <dbReference type="EMBL" id="PFG32539.1"/>
    </source>
</evidence>
<accession>A0A2A9E2V9</accession>
<dbReference type="RefSeq" id="WP_098453894.1">
    <property type="nucleotide sequence ID" value="NZ_PDJG01000001.1"/>
</dbReference>
<keyword evidence="1" id="KW-0808">Transferase</keyword>
<dbReference type="AlphaFoldDB" id="A0A2A9E2V9"/>
<dbReference type="InterPro" id="IPR029044">
    <property type="entry name" value="Nucleotide-diphossugar_trans"/>
</dbReference>
<proteinExistence type="predicted"/>
<comment type="caution">
    <text evidence="1">The sequence shown here is derived from an EMBL/GenBank/DDBJ whole genome shotgun (WGS) entry which is preliminary data.</text>
</comment>
<dbReference type="PANTHER" id="PTHR43179:SF7">
    <property type="entry name" value="RHAMNOSYLTRANSFERASE WBBL"/>
    <property type="match status" value="1"/>
</dbReference>
<dbReference type="Proteomes" id="UP000225548">
    <property type="component" value="Unassembled WGS sequence"/>
</dbReference>
<dbReference type="PANTHER" id="PTHR43179">
    <property type="entry name" value="RHAMNOSYLTRANSFERASE WBBL"/>
    <property type="match status" value="1"/>
</dbReference>
<dbReference type="OrthoDB" id="9771846at2"/>
<protein>
    <submittedName>
        <fullName evidence="1">N-acetylglucosaminyl-diphospho-decaprenol L-rhamnosyltransferase</fullName>
    </submittedName>
</protein>
<gene>
    <name evidence="1" type="ORF">ATL42_0379</name>
</gene>
<reference evidence="1 2" key="1">
    <citation type="submission" date="2017-10" db="EMBL/GenBank/DDBJ databases">
        <title>Sequencing the genomes of 1000 actinobacteria strains.</title>
        <authorList>
            <person name="Klenk H.-P."/>
        </authorList>
    </citation>
    <scope>NUCLEOTIDE SEQUENCE [LARGE SCALE GENOMIC DNA]</scope>
    <source>
        <strain evidence="1 2">DSM 18966</strain>
    </source>
</reference>
<sequence length="297" mass="31811">MSTSPAADPLAPVLVVCVVFNPGPELEAFGTSLATATDRPVDLVIVNNGDPSERADAVAAMHGGVVLDGGGNVGYGAAANVGLRTSSSPWAVVANPDLVWSPGSLDALVAVGDLHPEAGSLGPTLLNVDGTVYPSARAVPSLRQGLGHAVLGRVWRGNPWTVGYKQAQEDSSLTARPAGWLSGACLLLRRDALSDVGGFDETFFMFFEDLDLGERLRDAGWINLYVPEVRITHVQGVSWKAKPERMIRAHHTSARTYLHRRYHQWYLWPLRAAISGGLAVRERHEVRQSRSAATPPA</sequence>
<dbReference type="EMBL" id="PDJG01000001">
    <property type="protein sequence ID" value="PFG32539.1"/>
    <property type="molecule type" value="Genomic_DNA"/>
</dbReference>